<dbReference type="Proteomes" id="UP000245396">
    <property type="component" value="Unassembled WGS sequence"/>
</dbReference>
<feature type="compositionally biased region" description="Basic and acidic residues" evidence="1">
    <location>
        <begin position="428"/>
        <end position="441"/>
    </location>
</feature>
<sequence length="479" mass="52219">MADVTNKHPDYADREAEWKQMRDTARGESKVKAEKEEYLPMPSGFRASDHKDKLYESYQKRAQFPDIVNPTVVGLAGTIHRTEAQITLPERMEPIWERATPDGLPLEALHARITAELLTTGRYGLLVGAPAEGAEVPWIAGYTTEALINWSTERDFFVLDESGLVRDGFEWKDEKQYRVLEMKEGAYTATLYKGDKLAAGEEVKPQARGGVALKEIPFVVIGARDLSVTPETPPLIGVARSAVSIYQLSADYRWQLFMTGQETPTFINCDAPETIGAGIAISLKSDSPEVTPDFKYVGPAGKGIEAHKTAIVDEREVAAAAGAKLFDTEASSQESGESRKVRYAAQTASLITIAIAGAKGLEAALRFAGRMMGCSDAEIEDIVVKPNLSFINSRLSSSDLQALVKSWQDHAISYETLYDNLQRGEIASPERDAEAERKLIEDEMDDEPDPIVAGALPPPVPPTDPNAPPAENPGGQNAA</sequence>
<feature type="compositionally biased region" description="Basic and acidic residues" evidence="1">
    <location>
        <begin position="1"/>
        <end position="38"/>
    </location>
</feature>
<evidence type="ECO:0000259" key="2">
    <source>
        <dbReference type="Pfam" id="PF13264"/>
    </source>
</evidence>
<organism evidence="3 4">
    <name type="scientific">Pseudaminobacter salicylatoxidans</name>
    <dbReference type="NCBI Taxonomy" id="93369"/>
    <lineage>
        <taxon>Bacteria</taxon>
        <taxon>Pseudomonadati</taxon>
        <taxon>Pseudomonadota</taxon>
        <taxon>Alphaproteobacteria</taxon>
        <taxon>Hyphomicrobiales</taxon>
        <taxon>Phyllobacteriaceae</taxon>
        <taxon>Pseudaminobacter</taxon>
    </lineage>
</organism>
<dbReference type="OrthoDB" id="975664at2"/>
<feature type="region of interest" description="Disordered" evidence="1">
    <location>
        <begin position="428"/>
        <end position="479"/>
    </location>
</feature>
<gene>
    <name evidence="3" type="ORF">C7441_11036</name>
</gene>
<dbReference type="EMBL" id="QGGG01000010">
    <property type="protein sequence ID" value="PWJ81504.1"/>
    <property type="molecule type" value="Genomic_DNA"/>
</dbReference>
<reference evidence="3 4" key="1">
    <citation type="submission" date="2018-05" db="EMBL/GenBank/DDBJ databases">
        <title>Genomic Encyclopedia of Type Strains, Phase IV (KMG-IV): sequencing the most valuable type-strain genomes for metagenomic binning, comparative biology and taxonomic classification.</title>
        <authorList>
            <person name="Goeker M."/>
        </authorList>
    </citation>
    <scope>NUCLEOTIDE SEQUENCE [LARGE SCALE GENOMIC DNA]</scope>
    <source>
        <strain evidence="3 4">DSM 6986</strain>
    </source>
</reference>
<protein>
    <submittedName>
        <fullName evidence="3">Uncharacterized protein DUF4055</fullName>
    </submittedName>
</protein>
<dbReference type="AlphaFoldDB" id="A0A316C1U7"/>
<evidence type="ECO:0000313" key="4">
    <source>
        <dbReference type="Proteomes" id="UP000245396"/>
    </source>
</evidence>
<evidence type="ECO:0000313" key="3">
    <source>
        <dbReference type="EMBL" id="PWJ81504.1"/>
    </source>
</evidence>
<feature type="region of interest" description="Disordered" evidence="1">
    <location>
        <begin position="1"/>
        <end position="45"/>
    </location>
</feature>
<dbReference type="RefSeq" id="WP_109613482.1">
    <property type="nucleotide sequence ID" value="NZ_QGGG01000010.1"/>
</dbReference>
<comment type="caution">
    <text evidence="3">The sequence shown here is derived from an EMBL/GenBank/DDBJ whole genome shotgun (WGS) entry which is preliminary data.</text>
</comment>
<feature type="domain" description="DUF4055" evidence="2">
    <location>
        <begin position="234"/>
        <end position="368"/>
    </location>
</feature>
<keyword evidence="4" id="KW-1185">Reference proteome</keyword>
<accession>A0A316C1U7</accession>
<dbReference type="Pfam" id="PF13264">
    <property type="entry name" value="DUF4055"/>
    <property type="match status" value="1"/>
</dbReference>
<proteinExistence type="predicted"/>
<evidence type="ECO:0000256" key="1">
    <source>
        <dbReference type="SAM" id="MobiDB-lite"/>
    </source>
</evidence>
<name>A0A316C1U7_PSESE</name>
<feature type="compositionally biased region" description="Pro residues" evidence="1">
    <location>
        <begin position="456"/>
        <end position="471"/>
    </location>
</feature>
<dbReference type="InterPro" id="IPR025129">
    <property type="entry name" value="DUF4055"/>
</dbReference>